<name>A0A5B8KZY6_9HYPH</name>
<protein>
    <submittedName>
        <fullName evidence="2">DUF3870 domain-containing protein</fullName>
    </submittedName>
</protein>
<proteinExistence type="predicted"/>
<evidence type="ECO:0000259" key="1">
    <source>
        <dbReference type="Pfam" id="PF12986"/>
    </source>
</evidence>
<dbReference type="KEGG" id="niy:FQ775_13565"/>
<keyword evidence="3" id="KW-1185">Reference proteome</keyword>
<evidence type="ECO:0000313" key="3">
    <source>
        <dbReference type="Proteomes" id="UP000321389"/>
    </source>
</evidence>
<feature type="domain" description="DUF3870" evidence="1">
    <location>
        <begin position="10"/>
        <end position="101"/>
    </location>
</feature>
<dbReference type="Pfam" id="PF12986">
    <property type="entry name" value="DUF3870"/>
    <property type="match status" value="1"/>
</dbReference>
<dbReference type="AlphaFoldDB" id="A0A5B8KZY6"/>
<gene>
    <name evidence="2" type="ORF">FQ775_13565</name>
</gene>
<sequence>MAIEEPTILLTGYAPAPKGTVMQEKQRLFGVVLEVEMRNGRIVGADVPGVTDLSKDFFRRVAIGYELSSGVDKLCEKVRARYWTSSTDSLIACLKIIGQRYEEGLKRLACGDPRSASPCDPQSTTRVRELRSALRPQLARQA</sequence>
<reference evidence="2" key="1">
    <citation type="submission" date="2020-04" db="EMBL/GenBank/DDBJ databases">
        <title>Nitratireductor sp. nov. isolated from mangrove soil.</title>
        <authorList>
            <person name="Ye Y."/>
        </authorList>
    </citation>
    <scope>NUCLEOTIDE SEQUENCE</scope>
    <source>
        <strain evidence="2">SY7</strain>
    </source>
</reference>
<dbReference type="InterPro" id="IPR024617">
    <property type="entry name" value="DUF3870"/>
</dbReference>
<accession>A0A5B8KZY6</accession>
<organism evidence="2 3">
    <name type="scientific">Nitratireductor mangrovi</name>
    <dbReference type="NCBI Taxonomy" id="2599600"/>
    <lineage>
        <taxon>Bacteria</taxon>
        <taxon>Pseudomonadati</taxon>
        <taxon>Pseudomonadota</taxon>
        <taxon>Alphaproteobacteria</taxon>
        <taxon>Hyphomicrobiales</taxon>
        <taxon>Phyllobacteriaceae</taxon>
        <taxon>Nitratireductor</taxon>
    </lineage>
</organism>
<dbReference type="EMBL" id="CP042301">
    <property type="protein sequence ID" value="QDZ01324.1"/>
    <property type="molecule type" value="Genomic_DNA"/>
</dbReference>
<dbReference type="RefSeq" id="WP_146299969.1">
    <property type="nucleotide sequence ID" value="NZ_CP042301.2"/>
</dbReference>
<dbReference type="OrthoDB" id="3687565at2"/>
<dbReference type="Proteomes" id="UP000321389">
    <property type="component" value="Chromosome"/>
</dbReference>
<evidence type="ECO:0000313" key="2">
    <source>
        <dbReference type="EMBL" id="QDZ01324.1"/>
    </source>
</evidence>